<accession>A0A1H8CEA2</accession>
<proteinExistence type="predicted"/>
<evidence type="ECO:0000259" key="1">
    <source>
        <dbReference type="PROSITE" id="PS50990"/>
    </source>
</evidence>
<dbReference type="Pfam" id="PF03412">
    <property type="entry name" value="Peptidase_C39"/>
    <property type="match status" value="1"/>
</dbReference>
<dbReference type="GO" id="GO:0005524">
    <property type="term" value="F:ATP binding"/>
    <property type="evidence" value="ECO:0007669"/>
    <property type="project" value="InterPro"/>
</dbReference>
<keyword evidence="3" id="KW-1185">Reference proteome</keyword>
<dbReference type="Gene3D" id="3.90.70.10">
    <property type="entry name" value="Cysteine proteinases"/>
    <property type="match status" value="1"/>
</dbReference>
<dbReference type="Proteomes" id="UP000198984">
    <property type="component" value="Unassembled WGS sequence"/>
</dbReference>
<dbReference type="PROSITE" id="PS50990">
    <property type="entry name" value="PEPTIDASE_C39"/>
    <property type="match status" value="1"/>
</dbReference>
<reference evidence="2 3" key="1">
    <citation type="submission" date="2016-10" db="EMBL/GenBank/DDBJ databases">
        <authorList>
            <person name="de Groot N.N."/>
        </authorList>
    </citation>
    <scope>NUCLEOTIDE SEQUENCE [LARGE SCALE GENOMIC DNA]</scope>
    <source>
        <strain evidence="2 3">DSM 21039</strain>
    </source>
</reference>
<dbReference type="STRING" id="573321.SAMN04488505_10783"/>
<evidence type="ECO:0000313" key="2">
    <source>
        <dbReference type="EMBL" id="SEM93320.1"/>
    </source>
</evidence>
<dbReference type="GO" id="GO:0006508">
    <property type="term" value="P:proteolysis"/>
    <property type="evidence" value="ECO:0007669"/>
    <property type="project" value="InterPro"/>
</dbReference>
<protein>
    <submittedName>
        <fullName evidence="2">Peptidase C39 family protein</fullName>
    </submittedName>
</protein>
<evidence type="ECO:0000313" key="3">
    <source>
        <dbReference type="Proteomes" id="UP000198984"/>
    </source>
</evidence>
<organism evidence="2 3">
    <name type="scientific">Chitinophaga rupis</name>
    <dbReference type="NCBI Taxonomy" id="573321"/>
    <lineage>
        <taxon>Bacteria</taxon>
        <taxon>Pseudomonadati</taxon>
        <taxon>Bacteroidota</taxon>
        <taxon>Chitinophagia</taxon>
        <taxon>Chitinophagales</taxon>
        <taxon>Chitinophagaceae</taxon>
        <taxon>Chitinophaga</taxon>
    </lineage>
</organism>
<dbReference type="EMBL" id="FOBB01000007">
    <property type="protein sequence ID" value="SEM93320.1"/>
    <property type="molecule type" value="Genomic_DNA"/>
</dbReference>
<feature type="domain" description="Peptidase C39" evidence="1">
    <location>
        <begin position="1"/>
        <end position="123"/>
    </location>
</feature>
<dbReference type="InterPro" id="IPR005074">
    <property type="entry name" value="Peptidase_C39"/>
</dbReference>
<dbReference type="GO" id="GO:0016020">
    <property type="term" value="C:membrane"/>
    <property type="evidence" value="ECO:0007669"/>
    <property type="project" value="InterPro"/>
</dbReference>
<dbReference type="AlphaFoldDB" id="A0A1H8CEA2"/>
<dbReference type="GO" id="GO:0008233">
    <property type="term" value="F:peptidase activity"/>
    <property type="evidence" value="ECO:0007669"/>
    <property type="project" value="InterPro"/>
</dbReference>
<sequence>MDCGPTCLRMVAQHYGKTYTPESLRQFVTIDHDGTSLLHLRQAAEQMGFNTLAASVTFEQLDQETPLPCIILWNRNHFVVIPPQDYNSGQPGSQILMADPEKGLVEVDKATFLKGWIEDHDQGVVLMLEPGHAF</sequence>
<name>A0A1H8CEA2_9BACT</name>
<gene>
    <name evidence="2" type="ORF">SAMN04488505_10783</name>
</gene>